<name>A0A8J4WD58_9TREM</name>
<feature type="transmembrane region" description="Helical" evidence="2">
    <location>
        <begin position="377"/>
        <end position="397"/>
    </location>
</feature>
<feature type="transmembrane region" description="Helical" evidence="2">
    <location>
        <begin position="108"/>
        <end position="126"/>
    </location>
</feature>
<keyword evidence="2" id="KW-1133">Transmembrane helix</keyword>
<feature type="transmembrane region" description="Helical" evidence="2">
    <location>
        <begin position="351"/>
        <end position="371"/>
    </location>
</feature>
<gene>
    <name evidence="4" type="ORF">PHET_04401</name>
</gene>
<dbReference type="GO" id="GO:0016020">
    <property type="term" value="C:membrane"/>
    <property type="evidence" value="ECO:0007669"/>
    <property type="project" value="UniProtKB-SubCell"/>
</dbReference>
<dbReference type="PANTHER" id="PTHR11360:SF251">
    <property type="entry name" value="MAJOR FACILITATOR SUPERFAMILY (MFS) PROFILE DOMAIN-CONTAINING PROTEIN"/>
    <property type="match status" value="1"/>
</dbReference>
<evidence type="ECO:0000313" key="5">
    <source>
        <dbReference type="Proteomes" id="UP000748531"/>
    </source>
</evidence>
<dbReference type="Gene3D" id="1.20.1250.20">
    <property type="entry name" value="MFS general substrate transporter like domains"/>
    <property type="match status" value="1"/>
</dbReference>
<dbReference type="Proteomes" id="UP000748531">
    <property type="component" value="Unassembled WGS sequence"/>
</dbReference>
<dbReference type="EMBL" id="LUCH01017209">
    <property type="protein sequence ID" value="KAF5395229.1"/>
    <property type="molecule type" value="Genomic_DNA"/>
</dbReference>
<feature type="domain" description="Major facilitator superfamily (MFS) profile" evidence="3">
    <location>
        <begin position="39"/>
        <end position="464"/>
    </location>
</feature>
<dbReference type="InterPro" id="IPR011701">
    <property type="entry name" value="MFS"/>
</dbReference>
<feature type="transmembrane region" description="Helical" evidence="2">
    <location>
        <begin position="441"/>
        <end position="463"/>
    </location>
</feature>
<dbReference type="PROSITE" id="PS50850">
    <property type="entry name" value="MFS"/>
    <property type="match status" value="1"/>
</dbReference>
<feature type="transmembrane region" description="Helical" evidence="2">
    <location>
        <begin position="199"/>
        <end position="219"/>
    </location>
</feature>
<keyword evidence="5" id="KW-1185">Reference proteome</keyword>
<evidence type="ECO:0000256" key="1">
    <source>
        <dbReference type="ARBA" id="ARBA00004141"/>
    </source>
</evidence>
<dbReference type="InterPro" id="IPR050327">
    <property type="entry name" value="Proton-linked_MCT"/>
</dbReference>
<keyword evidence="2" id="KW-0812">Transmembrane</keyword>
<evidence type="ECO:0000313" key="4">
    <source>
        <dbReference type="EMBL" id="KAF5395229.1"/>
    </source>
</evidence>
<dbReference type="GO" id="GO:0022857">
    <property type="term" value="F:transmembrane transporter activity"/>
    <property type="evidence" value="ECO:0007669"/>
    <property type="project" value="InterPro"/>
</dbReference>
<feature type="transmembrane region" description="Helical" evidence="2">
    <location>
        <begin position="35"/>
        <end position="63"/>
    </location>
</feature>
<keyword evidence="2" id="KW-0472">Membrane</keyword>
<proteinExistence type="predicted"/>
<comment type="caution">
    <text evidence="4">The sequence shown here is derived from an EMBL/GenBank/DDBJ whole genome shotgun (WGS) entry which is preliminary data.</text>
</comment>
<dbReference type="OrthoDB" id="10016898at2759"/>
<dbReference type="PANTHER" id="PTHR11360">
    <property type="entry name" value="MONOCARBOXYLATE TRANSPORTER"/>
    <property type="match status" value="1"/>
</dbReference>
<dbReference type="AlphaFoldDB" id="A0A8J4WD58"/>
<dbReference type="SUPFAM" id="SSF103473">
    <property type="entry name" value="MFS general substrate transporter"/>
    <property type="match status" value="1"/>
</dbReference>
<comment type="subcellular location">
    <subcellularLocation>
        <location evidence="1">Membrane</location>
        <topology evidence="1">Multi-pass membrane protein</topology>
    </subcellularLocation>
</comment>
<accession>A0A8J4WD58</accession>
<feature type="transmembrane region" description="Helical" evidence="2">
    <location>
        <begin position="132"/>
        <end position="155"/>
    </location>
</feature>
<feature type="transmembrane region" description="Helical" evidence="2">
    <location>
        <begin position="409"/>
        <end position="429"/>
    </location>
</feature>
<feature type="transmembrane region" description="Helical" evidence="2">
    <location>
        <begin position="83"/>
        <end position="101"/>
    </location>
</feature>
<dbReference type="Pfam" id="PF07690">
    <property type="entry name" value="MFS_1"/>
    <property type="match status" value="1"/>
</dbReference>
<evidence type="ECO:0000256" key="2">
    <source>
        <dbReference type="SAM" id="Phobius"/>
    </source>
</evidence>
<evidence type="ECO:0000259" key="3">
    <source>
        <dbReference type="PROSITE" id="PS50850"/>
    </source>
</evidence>
<dbReference type="InterPro" id="IPR020846">
    <property type="entry name" value="MFS_dom"/>
</dbReference>
<sequence>MSKDEAVSQLTFGVCSEVYRKFHRLRDRFYSWRHLSWLILLISALNVICIGGKRRAFGIFIAALHTAYNETSMTELNWIGDSYASLGFFLMPFATTAIITLNRPYRMTMFLAGVIIFVSCMTSAAVPDPSYLFLTHTVLHGIGSTLILCGTSLVTGDYFDKTHRYHVLATAFVSGGPYGVLIFGPLFSYWIHDYSWQQAFVYSGILFLLMTWLGAITFLPRYMFDYGEAVDDNGTVNEMTVKQSEPKPEDSRPSPILLRNLPKASDGRGWAFCSVEHIRRNPQVILWGFERLLQNIVVYGLLMNLTSYVSEALNNELIRGAKVNLYFGLGESFVFTVGALIGDRIRGHLPLVYLIGAAFAALFLFIVQNSYTDINVVYVLAGFTGAAVGVGNTFLYATAEEVMLVHGSIAFPMTKMVAGVGMLIAPVFSGGVIDKFGYRGFFISMAVLVLIRVVLMAVICFVLRYKQKIAMKKEAENEKLNPKEDIIHCCQYTSSDCGLSKSEKQNTGEIRMTDTANLEQEISASASWYKTDQQKVP</sequence>
<protein>
    <submittedName>
        <fullName evidence="4">Monocarboxylate transporter 9</fullName>
    </submittedName>
</protein>
<organism evidence="4 5">
    <name type="scientific">Paragonimus heterotremus</name>
    <dbReference type="NCBI Taxonomy" id="100268"/>
    <lineage>
        <taxon>Eukaryota</taxon>
        <taxon>Metazoa</taxon>
        <taxon>Spiralia</taxon>
        <taxon>Lophotrochozoa</taxon>
        <taxon>Platyhelminthes</taxon>
        <taxon>Trematoda</taxon>
        <taxon>Digenea</taxon>
        <taxon>Plagiorchiida</taxon>
        <taxon>Troglotremata</taxon>
        <taxon>Troglotrematidae</taxon>
        <taxon>Paragonimus</taxon>
    </lineage>
</organism>
<reference evidence="4" key="1">
    <citation type="submission" date="2019-05" db="EMBL/GenBank/DDBJ databases">
        <title>Annotation for the trematode Paragonimus heterotremus.</title>
        <authorList>
            <person name="Choi Y.-J."/>
        </authorList>
    </citation>
    <scope>NUCLEOTIDE SEQUENCE</scope>
    <source>
        <strain evidence="4">LC</strain>
    </source>
</reference>
<feature type="transmembrane region" description="Helical" evidence="2">
    <location>
        <begin position="167"/>
        <end position="187"/>
    </location>
</feature>
<dbReference type="InterPro" id="IPR036259">
    <property type="entry name" value="MFS_trans_sf"/>
</dbReference>